<dbReference type="Proteomes" id="UP000267027">
    <property type="component" value="Unassembled WGS sequence"/>
</dbReference>
<sequence>MDDLLGPTRVTRRPAGQQVIQMDSMQAVLSPSMTPGWNDPPNLGVASNRLAQLRRRPVDPSLSGVSPGGNIAPQITGNVRGHEGHQYHGVYGDG</sequence>
<dbReference type="EMBL" id="UYYA01003888">
    <property type="protein sequence ID" value="VDM57285.1"/>
    <property type="molecule type" value="Genomic_DNA"/>
</dbReference>
<proteinExistence type="predicted"/>
<organism evidence="4">
    <name type="scientific">Angiostrongylus costaricensis</name>
    <name type="common">Nematode worm</name>
    <dbReference type="NCBI Taxonomy" id="334426"/>
    <lineage>
        <taxon>Eukaryota</taxon>
        <taxon>Metazoa</taxon>
        <taxon>Ecdysozoa</taxon>
        <taxon>Nematoda</taxon>
        <taxon>Chromadorea</taxon>
        <taxon>Rhabditida</taxon>
        <taxon>Rhabditina</taxon>
        <taxon>Rhabditomorpha</taxon>
        <taxon>Strongyloidea</taxon>
        <taxon>Metastrongylidae</taxon>
        <taxon>Angiostrongylus</taxon>
    </lineage>
</organism>
<reference evidence="2 3" key="2">
    <citation type="submission" date="2018-11" db="EMBL/GenBank/DDBJ databases">
        <authorList>
            <consortium name="Pathogen Informatics"/>
        </authorList>
    </citation>
    <scope>NUCLEOTIDE SEQUENCE [LARGE SCALE GENOMIC DNA]</scope>
    <source>
        <strain evidence="2 3">Costa Rica</strain>
    </source>
</reference>
<dbReference type="WBParaSite" id="ACOC_0000569901-mRNA-1">
    <property type="protein sequence ID" value="ACOC_0000569901-mRNA-1"/>
    <property type="gene ID" value="ACOC_0000569901"/>
</dbReference>
<name>A0A0R3PLP9_ANGCS</name>
<evidence type="ECO:0000313" key="2">
    <source>
        <dbReference type="EMBL" id="VDM57285.1"/>
    </source>
</evidence>
<feature type="region of interest" description="Disordered" evidence="1">
    <location>
        <begin position="58"/>
        <end position="94"/>
    </location>
</feature>
<accession>A0A0R3PLP9</accession>
<protein>
    <submittedName>
        <fullName evidence="4">Conserved domain protein</fullName>
    </submittedName>
</protein>
<reference evidence="4" key="1">
    <citation type="submission" date="2017-02" db="UniProtKB">
        <authorList>
            <consortium name="WormBaseParasite"/>
        </authorList>
    </citation>
    <scope>IDENTIFICATION</scope>
</reference>
<evidence type="ECO:0000313" key="3">
    <source>
        <dbReference type="Proteomes" id="UP000267027"/>
    </source>
</evidence>
<keyword evidence="3" id="KW-1185">Reference proteome</keyword>
<dbReference type="OrthoDB" id="5872097at2759"/>
<evidence type="ECO:0000313" key="4">
    <source>
        <dbReference type="WBParaSite" id="ACOC_0000569901-mRNA-1"/>
    </source>
</evidence>
<dbReference type="AlphaFoldDB" id="A0A0R3PLP9"/>
<gene>
    <name evidence="2" type="ORF">ACOC_LOCUS5700</name>
</gene>
<evidence type="ECO:0000256" key="1">
    <source>
        <dbReference type="SAM" id="MobiDB-lite"/>
    </source>
</evidence>